<evidence type="ECO:0000256" key="2">
    <source>
        <dbReference type="ARBA" id="ARBA00022475"/>
    </source>
</evidence>
<dbReference type="InterPro" id="IPR016174">
    <property type="entry name" value="Di-haem_cyt_TM"/>
</dbReference>
<evidence type="ECO:0000256" key="3">
    <source>
        <dbReference type="ARBA" id="ARBA00022692"/>
    </source>
</evidence>
<feature type="transmembrane region" description="Helical" evidence="6">
    <location>
        <begin position="144"/>
        <end position="162"/>
    </location>
</feature>
<dbReference type="SUPFAM" id="SSF81342">
    <property type="entry name" value="Transmembrane di-heme cytochromes"/>
    <property type="match status" value="1"/>
</dbReference>
<dbReference type="GO" id="GO:0022904">
    <property type="term" value="P:respiratory electron transport chain"/>
    <property type="evidence" value="ECO:0007669"/>
    <property type="project" value="InterPro"/>
</dbReference>
<dbReference type="InterPro" id="IPR011577">
    <property type="entry name" value="Cyt_b561_bac/Ni-Hgenase"/>
</dbReference>
<feature type="domain" description="Cytochrome b561 bacterial/Ni-hydrogenase" evidence="7">
    <location>
        <begin position="16"/>
        <end position="177"/>
    </location>
</feature>
<dbReference type="Pfam" id="PF01292">
    <property type="entry name" value="Ni_hydr_CYTB"/>
    <property type="match status" value="1"/>
</dbReference>
<dbReference type="GO" id="GO:0005886">
    <property type="term" value="C:plasma membrane"/>
    <property type="evidence" value="ECO:0007669"/>
    <property type="project" value="UniProtKB-SubCell"/>
</dbReference>
<keyword evidence="5 6" id="KW-0472">Membrane</keyword>
<dbReference type="Gene3D" id="1.20.950.20">
    <property type="entry name" value="Transmembrane di-heme cytochromes, Chain C"/>
    <property type="match status" value="1"/>
</dbReference>
<proteinExistence type="predicted"/>
<dbReference type="InterPro" id="IPR051542">
    <property type="entry name" value="Hydrogenase_cytochrome"/>
</dbReference>
<name>A0AA86J2Q7_9BURK</name>
<keyword evidence="2" id="KW-1003">Cell membrane</keyword>
<comment type="subcellular location">
    <subcellularLocation>
        <location evidence="1">Cell membrane</location>
        <topology evidence="1">Multi-pass membrane protein</topology>
    </subcellularLocation>
</comment>
<evidence type="ECO:0000259" key="7">
    <source>
        <dbReference type="Pfam" id="PF01292"/>
    </source>
</evidence>
<dbReference type="Proteomes" id="UP001329151">
    <property type="component" value="Chromosome"/>
</dbReference>
<dbReference type="RefSeq" id="WP_130555930.1">
    <property type="nucleotide sequence ID" value="NZ_AP028947.1"/>
</dbReference>
<dbReference type="GO" id="GO:0009055">
    <property type="term" value="F:electron transfer activity"/>
    <property type="evidence" value="ECO:0007669"/>
    <property type="project" value="InterPro"/>
</dbReference>
<evidence type="ECO:0000256" key="4">
    <source>
        <dbReference type="ARBA" id="ARBA00022989"/>
    </source>
</evidence>
<dbReference type="EMBL" id="AP028947">
    <property type="protein sequence ID" value="BET26611.1"/>
    <property type="molecule type" value="Genomic_DNA"/>
</dbReference>
<organism evidence="8 9">
    <name type="scientific">Limnobacter thiooxidans</name>
    <dbReference type="NCBI Taxonomy" id="131080"/>
    <lineage>
        <taxon>Bacteria</taxon>
        <taxon>Pseudomonadati</taxon>
        <taxon>Pseudomonadota</taxon>
        <taxon>Betaproteobacteria</taxon>
        <taxon>Burkholderiales</taxon>
        <taxon>Burkholderiaceae</taxon>
        <taxon>Limnobacter</taxon>
    </lineage>
</organism>
<evidence type="ECO:0000313" key="9">
    <source>
        <dbReference type="Proteomes" id="UP001329151"/>
    </source>
</evidence>
<keyword evidence="4 6" id="KW-1133">Transmembrane helix</keyword>
<protein>
    <submittedName>
        <fullName evidence="8">Cytochrome b/b6 domain-containing protein</fullName>
    </submittedName>
</protein>
<evidence type="ECO:0000313" key="8">
    <source>
        <dbReference type="EMBL" id="BET26611.1"/>
    </source>
</evidence>
<dbReference type="GO" id="GO:0020037">
    <property type="term" value="F:heme binding"/>
    <property type="evidence" value="ECO:0007669"/>
    <property type="project" value="TreeGrafter"/>
</dbReference>
<gene>
    <name evidence="8" type="ORF">RGQ30_21120</name>
</gene>
<sequence>MNKTPSESTPLHDVKVWDIVVRIFHWALALGVLLNLFVFEEGETLHQYSGYIVCGLVIARILWGFVGTHYARFSEFFPTVEKVRHQMRSMARGRNPVHVGHSPMGAVVMMAMGLAVLALAFTGFLMDTDQFFGSELLEELHELIANGLMALVLVHVMAAVVLSKIERVNLVSAMVTGIKRFHRPINGHK</sequence>
<accession>A0AA86J2Q7</accession>
<feature type="transmembrane region" description="Helical" evidence="6">
    <location>
        <begin position="20"/>
        <end position="39"/>
    </location>
</feature>
<dbReference type="AlphaFoldDB" id="A0AA86J2Q7"/>
<feature type="transmembrane region" description="Helical" evidence="6">
    <location>
        <begin position="45"/>
        <end position="66"/>
    </location>
</feature>
<keyword evidence="3 6" id="KW-0812">Transmembrane</keyword>
<keyword evidence="9" id="KW-1185">Reference proteome</keyword>
<reference evidence="8 9" key="1">
    <citation type="submission" date="2023-10" db="EMBL/GenBank/DDBJ databases">
        <title>Complete Genome Sequence of Limnobacter thiooxidans CS-K2T, Isolated from freshwater lake sediments in Bavaria, Germany.</title>
        <authorList>
            <person name="Naruki M."/>
            <person name="Watanabe A."/>
            <person name="Warashina T."/>
            <person name="Morita T."/>
            <person name="Arakawa K."/>
        </authorList>
    </citation>
    <scope>NUCLEOTIDE SEQUENCE [LARGE SCALE GENOMIC DNA]</scope>
    <source>
        <strain evidence="8 9">CS-K2</strain>
    </source>
</reference>
<dbReference type="PANTHER" id="PTHR30485">
    <property type="entry name" value="NI/FE-HYDROGENASE 1 B-TYPE CYTOCHROME SUBUNIT"/>
    <property type="match status" value="1"/>
</dbReference>
<evidence type="ECO:0000256" key="5">
    <source>
        <dbReference type="ARBA" id="ARBA00023136"/>
    </source>
</evidence>
<dbReference type="PANTHER" id="PTHR30485:SF2">
    <property type="entry name" value="BLL0597 PROTEIN"/>
    <property type="match status" value="1"/>
</dbReference>
<dbReference type="KEGG" id="lto:RGQ30_21120"/>
<evidence type="ECO:0000256" key="1">
    <source>
        <dbReference type="ARBA" id="ARBA00004651"/>
    </source>
</evidence>
<evidence type="ECO:0000256" key="6">
    <source>
        <dbReference type="SAM" id="Phobius"/>
    </source>
</evidence>
<feature type="transmembrane region" description="Helical" evidence="6">
    <location>
        <begin position="104"/>
        <end position="124"/>
    </location>
</feature>